<reference evidence="1" key="1">
    <citation type="submission" date="2009-09" db="EMBL/GenBank/DDBJ databases">
        <authorList>
            <person name="Carlson J."/>
            <person name="Booth B."/>
            <person name="Frise E."/>
            <person name="Sandler J."/>
            <person name="Wan K."/>
            <person name="Yu C."/>
            <person name="Celniker S."/>
        </authorList>
    </citation>
    <scope>NUCLEOTIDE SEQUENCE</scope>
</reference>
<gene>
    <name evidence="1" type="primary">mirr-RA</name>
</gene>
<dbReference type="EMBL" id="BT099854">
    <property type="protein sequence ID" value="ACX30016.1"/>
    <property type="molecule type" value="mRNA"/>
</dbReference>
<sequence>STFDCYADCSYRSCPPQCQCRSVNNSALCPPLAVVLRAGFKFSTQIQKQNQIHTQILLFAAAASGSFVLRFASSG</sequence>
<protein>
    <submittedName>
        <fullName evidence="1">MIP14092p</fullName>
    </submittedName>
</protein>
<accession>C9QNX2</accession>
<proteinExistence type="evidence at transcript level"/>
<evidence type="ECO:0000313" key="1">
    <source>
        <dbReference type="EMBL" id="ACX30016.1"/>
    </source>
</evidence>
<feature type="non-terminal residue" evidence="1">
    <location>
        <position position="1"/>
    </location>
</feature>
<dbReference type="AlphaFoldDB" id="C9QNX2"/>
<organism evidence="1">
    <name type="scientific">Drosophila melanogaster</name>
    <name type="common">Fruit fly</name>
    <dbReference type="NCBI Taxonomy" id="7227"/>
    <lineage>
        <taxon>Eukaryota</taxon>
        <taxon>Metazoa</taxon>
        <taxon>Ecdysozoa</taxon>
        <taxon>Arthropoda</taxon>
        <taxon>Hexapoda</taxon>
        <taxon>Insecta</taxon>
        <taxon>Pterygota</taxon>
        <taxon>Neoptera</taxon>
        <taxon>Endopterygota</taxon>
        <taxon>Diptera</taxon>
        <taxon>Brachycera</taxon>
        <taxon>Muscomorpha</taxon>
        <taxon>Ephydroidea</taxon>
        <taxon>Drosophilidae</taxon>
        <taxon>Drosophila</taxon>
        <taxon>Sophophora</taxon>
    </lineage>
</organism>
<name>C9QNX2_DROME</name>